<keyword evidence="2" id="KW-1185">Reference proteome</keyword>
<comment type="caution">
    <text evidence="1">The sequence shown here is derived from an EMBL/GenBank/DDBJ whole genome shotgun (WGS) entry which is preliminary data.</text>
</comment>
<accession>A0A938XPD6</accession>
<dbReference type="RefSeq" id="WP_204701558.1">
    <property type="nucleotide sequence ID" value="NZ_JAFBDQ010000007.1"/>
</dbReference>
<dbReference type="EMBL" id="JAFBDQ010000007">
    <property type="protein sequence ID" value="MBM7556783.1"/>
    <property type="molecule type" value="Genomic_DNA"/>
</dbReference>
<sequence>MLFSPKDGKELKFSPEEIVITGKDEEIFIRLHDKEGIEIISKEPIKFKTSKDLSIDAKQKVVISAEEKIDLKCKSSEITMDGKTIIKGGEVKSN</sequence>
<dbReference type="AlphaFoldDB" id="A0A938XPD6"/>
<dbReference type="Proteomes" id="UP000774000">
    <property type="component" value="Unassembled WGS sequence"/>
</dbReference>
<proteinExistence type="predicted"/>
<gene>
    <name evidence="1" type="ORF">JOC47_001634</name>
</gene>
<evidence type="ECO:0000313" key="2">
    <source>
        <dbReference type="Proteomes" id="UP000774000"/>
    </source>
</evidence>
<organism evidence="1 2">
    <name type="scientific">Halanaerobacter jeridensis</name>
    <dbReference type="NCBI Taxonomy" id="706427"/>
    <lineage>
        <taxon>Bacteria</taxon>
        <taxon>Bacillati</taxon>
        <taxon>Bacillota</taxon>
        <taxon>Clostridia</taxon>
        <taxon>Halanaerobiales</taxon>
        <taxon>Halobacteroidaceae</taxon>
        <taxon>Halanaerobacter</taxon>
    </lineage>
</organism>
<reference evidence="1" key="1">
    <citation type="submission" date="2021-01" db="EMBL/GenBank/DDBJ databases">
        <title>Genomic Encyclopedia of Type Strains, Phase IV (KMG-IV): sequencing the most valuable type-strain genomes for metagenomic binning, comparative biology and taxonomic classification.</title>
        <authorList>
            <person name="Goeker M."/>
        </authorList>
    </citation>
    <scope>NUCLEOTIDE SEQUENCE</scope>
    <source>
        <strain evidence="1">DSM 23230</strain>
    </source>
</reference>
<evidence type="ECO:0000313" key="1">
    <source>
        <dbReference type="EMBL" id="MBM7556783.1"/>
    </source>
</evidence>
<name>A0A938XPD6_9FIRM</name>
<protein>
    <submittedName>
        <fullName evidence="1">Uncharacterized protein</fullName>
    </submittedName>
</protein>